<dbReference type="InterPro" id="IPR021124">
    <property type="entry name" value="CRISPR-assoc_prot_Cas5"/>
</dbReference>
<evidence type="ECO:0000313" key="2">
    <source>
        <dbReference type="EMBL" id="MBC8177537.1"/>
    </source>
</evidence>
<dbReference type="Gene3D" id="3.30.70.2660">
    <property type="match status" value="1"/>
</dbReference>
<dbReference type="NCBIfam" id="TIGR01868">
    <property type="entry name" value="casD_Cas5e"/>
    <property type="match status" value="1"/>
</dbReference>
<reference evidence="2 3" key="1">
    <citation type="submission" date="2020-08" db="EMBL/GenBank/DDBJ databases">
        <title>Bridging the membrane lipid divide: bacteria of the FCB group superphylum have the potential to synthesize archaeal ether lipids.</title>
        <authorList>
            <person name="Villanueva L."/>
            <person name="Von Meijenfeldt F.A.B."/>
            <person name="Westbye A.B."/>
            <person name="Yadav S."/>
            <person name="Hopmans E.C."/>
            <person name="Dutilh B.E."/>
            <person name="Sinninghe Damste J.S."/>
        </authorList>
    </citation>
    <scope>NUCLEOTIDE SEQUENCE [LARGE SCALE GENOMIC DNA]</scope>
    <source>
        <strain evidence="2">NIOZ-UU27</strain>
    </source>
</reference>
<proteinExistence type="predicted"/>
<comment type="caution">
    <text evidence="2">The sequence shown here is derived from an EMBL/GenBank/DDBJ whole genome shotgun (WGS) entry which is preliminary data.</text>
</comment>
<dbReference type="CDD" id="cd09756">
    <property type="entry name" value="Cas5_I-E"/>
    <property type="match status" value="1"/>
</dbReference>
<sequence length="245" mass="27039">MSSDKGFLALRLEGPLQSWGFDSQYNRRNTGLMPTKSAIAGICCAALGLPRGSDKEQDFLSSFRIVRMTAIAIPRSGAKKELPVRRLQDYHTVGGGYNPNDPAERGCITVSAGDGKPRQKGGQALAVLTHRQYLTDASFGVLLEGKLSLLEQIADAFIDPVWGIWFGRKTCIPTAPVFAGLKNNRDEALRLIIGEEPLEMFSRQEEVENFAEGRDSLPDTPVSFATERRLFSPRRVRTLQGTVRL</sequence>
<dbReference type="NCBIfam" id="TIGR02593">
    <property type="entry name" value="CRISPR_cas5"/>
    <property type="match status" value="1"/>
</dbReference>
<dbReference type="InterPro" id="IPR010147">
    <property type="entry name" value="CRISPR-assoc_prot_CasD"/>
</dbReference>
<dbReference type="Pfam" id="PF09704">
    <property type="entry name" value="Cas_Cas5d"/>
    <property type="match status" value="1"/>
</dbReference>
<dbReference type="GO" id="GO:0003723">
    <property type="term" value="F:RNA binding"/>
    <property type="evidence" value="ECO:0007669"/>
    <property type="project" value="InterPro"/>
</dbReference>
<evidence type="ECO:0000256" key="1">
    <source>
        <dbReference type="ARBA" id="ARBA00023118"/>
    </source>
</evidence>
<dbReference type="InterPro" id="IPR013422">
    <property type="entry name" value="CRISPR-assoc_prot_Cas5_N"/>
</dbReference>
<protein>
    <submittedName>
        <fullName evidence="2">Type I-E CRISPR-associated protein Cas5/CasD</fullName>
    </submittedName>
</protein>
<dbReference type="AlphaFoldDB" id="A0A8J6MZL9"/>
<dbReference type="Proteomes" id="UP000650524">
    <property type="component" value="Unassembled WGS sequence"/>
</dbReference>
<dbReference type="EMBL" id="JACNJD010000216">
    <property type="protein sequence ID" value="MBC8177537.1"/>
    <property type="molecule type" value="Genomic_DNA"/>
</dbReference>
<dbReference type="GO" id="GO:0043571">
    <property type="term" value="P:maintenance of CRISPR repeat elements"/>
    <property type="evidence" value="ECO:0007669"/>
    <property type="project" value="InterPro"/>
</dbReference>
<name>A0A8J6MZL9_9DELT</name>
<organism evidence="2 3">
    <name type="scientific">Candidatus Desulfacyla euxinica</name>
    <dbReference type="NCBI Taxonomy" id="2841693"/>
    <lineage>
        <taxon>Bacteria</taxon>
        <taxon>Deltaproteobacteria</taxon>
        <taxon>Candidatus Desulfacyla</taxon>
    </lineage>
</organism>
<dbReference type="GO" id="GO:0051607">
    <property type="term" value="P:defense response to virus"/>
    <property type="evidence" value="ECO:0007669"/>
    <property type="project" value="UniProtKB-KW"/>
</dbReference>
<keyword evidence="1" id="KW-0051">Antiviral defense</keyword>
<evidence type="ECO:0000313" key="3">
    <source>
        <dbReference type="Proteomes" id="UP000650524"/>
    </source>
</evidence>
<gene>
    <name evidence="2" type="primary">cas5e</name>
    <name evidence="2" type="ORF">H8E19_09035</name>
</gene>
<accession>A0A8J6MZL9</accession>